<sequence>MVPFAKLGSLRVAGQNVVFSSASDAQDGRNFTVKLYIFVPFLYLISHHL</sequence>
<evidence type="ECO:0000313" key="2">
    <source>
        <dbReference type="Proteomes" id="UP000008694"/>
    </source>
</evidence>
<dbReference type="EMBL" id="GL348717">
    <property type="protein sequence ID" value="EFH54642.1"/>
    <property type="molecule type" value="Genomic_DNA"/>
</dbReference>
<dbReference type="AlphaFoldDB" id="D7LSA3"/>
<protein>
    <submittedName>
        <fullName evidence="1">Predicted protein</fullName>
    </submittedName>
</protein>
<accession>D7LSA3</accession>
<gene>
    <name evidence="1" type="ORF">ARALYDRAFT_907680</name>
</gene>
<proteinExistence type="predicted"/>
<name>D7LSA3_ARALL</name>
<evidence type="ECO:0000313" key="1">
    <source>
        <dbReference type="EMBL" id="EFH54642.1"/>
    </source>
</evidence>
<organism evidence="2">
    <name type="scientific">Arabidopsis lyrata subsp. lyrata</name>
    <name type="common">Lyre-leaved rock-cress</name>
    <dbReference type="NCBI Taxonomy" id="81972"/>
    <lineage>
        <taxon>Eukaryota</taxon>
        <taxon>Viridiplantae</taxon>
        <taxon>Streptophyta</taxon>
        <taxon>Embryophyta</taxon>
        <taxon>Tracheophyta</taxon>
        <taxon>Spermatophyta</taxon>
        <taxon>Magnoliopsida</taxon>
        <taxon>eudicotyledons</taxon>
        <taxon>Gunneridae</taxon>
        <taxon>Pentapetalae</taxon>
        <taxon>rosids</taxon>
        <taxon>malvids</taxon>
        <taxon>Brassicales</taxon>
        <taxon>Brassicaceae</taxon>
        <taxon>Camelineae</taxon>
        <taxon>Arabidopsis</taxon>
    </lineage>
</organism>
<reference evidence="2" key="1">
    <citation type="journal article" date="2011" name="Nat. Genet.">
        <title>The Arabidopsis lyrata genome sequence and the basis of rapid genome size change.</title>
        <authorList>
            <person name="Hu T.T."/>
            <person name="Pattyn P."/>
            <person name="Bakker E.G."/>
            <person name="Cao J."/>
            <person name="Cheng J.-F."/>
            <person name="Clark R.M."/>
            <person name="Fahlgren N."/>
            <person name="Fawcett J.A."/>
            <person name="Grimwood J."/>
            <person name="Gundlach H."/>
            <person name="Haberer G."/>
            <person name="Hollister J.D."/>
            <person name="Ossowski S."/>
            <person name="Ottilar R.P."/>
            <person name="Salamov A.A."/>
            <person name="Schneeberger K."/>
            <person name="Spannagl M."/>
            <person name="Wang X."/>
            <person name="Yang L."/>
            <person name="Nasrallah M.E."/>
            <person name="Bergelson J."/>
            <person name="Carrington J.C."/>
            <person name="Gaut B.S."/>
            <person name="Schmutz J."/>
            <person name="Mayer K.F.X."/>
            <person name="Van de Peer Y."/>
            <person name="Grigoriev I.V."/>
            <person name="Nordborg M."/>
            <person name="Weigel D."/>
            <person name="Guo Y.-L."/>
        </authorList>
    </citation>
    <scope>NUCLEOTIDE SEQUENCE [LARGE SCALE GENOMIC DNA]</scope>
    <source>
        <strain evidence="2">cv. MN47</strain>
    </source>
</reference>
<dbReference type="Gramene" id="scaffold_503384.1">
    <property type="protein sequence ID" value="scaffold_503384.1"/>
    <property type="gene ID" value="scaffold_503384.1"/>
</dbReference>
<dbReference type="HOGENOM" id="CLU_3144749_0_0_1"/>
<keyword evidence="2" id="KW-1185">Reference proteome</keyword>
<dbReference type="Proteomes" id="UP000008694">
    <property type="component" value="Unassembled WGS sequence"/>
</dbReference>